<protein>
    <submittedName>
        <fullName evidence="7">ABC transporter permease</fullName>
    </submittedName>
</protein>
<comment type="subcellular location">
    <subcellularLocation>
        <location evidence="1">Membrane</location>
        <topology evidence="1">Multi-pass membrane protein</topology>
    </subcellularLocation>
</comment>
<dbReference type="GO" id="GO:0016020">
    <property type="term" value="C:membrane"/>
    <property type="evidence" value="ECO:0007669"/>
    <property type="project" value="UniProtKB-SubCell"/>
</dbReference>
<evidence type="ECO:0000256" key="1">
    <source>
        <dbReference type="ARBA" id="ARBA00004141"/>
    </source>
</evidence>
<evidence type="ECO:0000256" key="3">
    <source>
        <dbReference type="ARBA" id="ARBA00022989"/>
    </source>
</evidence>
<name>A0A9J6P8Q6_9CLOT</name>
<feature type="transmembrane region" description="Helical" evidence="5">
    <location>
        <begin position="118"/>
        <end position="144"/>
    </location>
</feature>
<feature type="transmembrane region" description="Helical" evidence="5">
    <location>
        <begin position="151"/>
        <end position="168"/>
    </location>
</feature>
<dbReference type="Pfam" id="PF12698">
    <property type="entry name" value="ABC2_membrane_3"/>
    <property type="match status" value="1"/>
</dbReference>
<dbReference type="RefSeq" id="WP_250860952.1">
    <property type="nucleotide sequence ID" value="NZ_JAGSOJ010000004.1"/>
</dbReference>
<dbReference type="EMBL" id="JAGSOJ010000004">
    <property type="protein sequence ID" value="MCM1991816.1"/>
    <property type="molecule type" value="Genomic_DNA"/>
</dbReference>
<evidence type="ECO:0000313" key="8">
    <source>
        <dbReference type="Proteomes" id="UP001056429"/>
    </source>
</evidence>
<reference evidence="7" key="2">
    <citation type="submission" date="2021-04" db="EMBL/GenBank/DDBJ databases">
        <authorList>
            <person name="Dong X."/>
        </authorList>
    </citation>
    <scope>NUCLEOTIDE SEQUENCE</scope>
    <source>
        <strain evidence="7">ZWT</strain>
    </source>
</reference>
<gene>
    <name evidence="7" type="ORF">KDK92_18920</name>
</gene>
<reference evidence="7" key="1">
    <citation type="journal article" date="2021" name="mSystems">
        <title>Bacteria and Archaea Synergistically Convert Glycine Betaine to Biogenic Methane in the Formosa Cold Seep of the South China Sea.</title>
        <authorList>
            <person name="Li L."/>
            <person name="Zhang W."/>
            <person name="Zhang S."/>
            <person name="Song L."/>
            <person name="Sun Q."/>
            <person name="Zhang H."/>
            <person name="Xiang H."/>
            <person name="Dong X."/>
        </authorList>
    </citation>
    <scope>NUCLEOTIDE SEQUENCE</scope>
    <source>
        <strain evidence="7">ZWT</strain>
    </source>
</reference>
<feature type="transmembrane region" description="Helical" evidence="5">
    <location>
        <begin position="89"/>
        <end position="112"/>
    </location>
</feature>
<evidence type="ECO:0000256" key="5">
    <source>
        <dbReference type="SAM" id="Phobius"/>
    </source>
</evidence>
<dbReference type="PANTHER" id="PTHR43471:SF1">
    <property type="entry name" value="ABC TRANSPORTER PERMEASE PROTEIN NOSY-RELATED"/>
    <property type="match status" value="1"/>
</dbReference>
<feature type="domain" description="ABC-2 type transporter transmembrane" evidence="6">
    <location>
        <begin position="53"/>
        <end position="220"/>
    </location>
</feature>
<feature type="transmembrane region" description="Helical" evidence="5">
    <location>
        <begin position="199"/>
        <end position="224"/>
    </location>
</feature>
<proteinExistence type="predicted"/>
<dbReference type="Proteomes" id="UP001056429">
    <property type="component" value="Unassembled WGS sequence"/>
</dbReference>
<feature type="transmembrane region" description="Helical" evidence="5">
    <location>
        <begin position="21"/>
        <end position="39"/>
    </location>
</feature>
<organism evidence="7 8">
    <name type="scientific">Oceanirhabdus seepicola</name>
    <dbReference type="NCBI Taxonomy" id="2828781"/>
    <lineage>
        <taxon>Bacteria</taxon>
        <taxon>Bacillati</taxon>
        <taxon>Bacillota</taxon>
        <taxon>Clostridia</taxon>
        <taxon>Eubacteriales</taxon>
        <taxon>Clostridiaceae</taxon>
        <taxon>Oceanirhabdus</taxon>
    </lineage>
</organism>
<evidence type="ECO:0000259" key="6">
    <source>
        <dbReference type="Pfam" id="PF12698"/>
    </source>
</evidence>
<dbReference type="InterPro" id="IPR013525">
    <property type="entry name" value="ABC2_TM"/>
</dbReference>
<dbReference type="PANTHER" id="PTHR43471">
    <property type="entry name" value="ABC TRANSPORTER PERMEASE"/>
    <property type="match status" value="1"/>
</dbReference>
<keyword evidence="4 5" id="KW-0472">Membrane</keyword>
<accession>A0A9J6P8Q6</accession>
<keyword evidence="3 5" id="KW-1133">Transmembrane helix</keyword>
<evidence type="ECO:0000256" key="2">
    <source>
        <dbReference type="ARBA" id="ARBA00022692"/>
    </source>
</evidence>
<evidence type="ECO:0000313" key="7">
    <source>
        <dbReference type="EMBL" id="MCM1991816.1"/>
    </source>
</evidence>
<dbReference type="GO" id="GO:0140359">
    <property type="term" value="F:ABC-type transporter activity"/>
    <property type="evidence" value="ECO:0007669"/>
    <property type="project" value="InterPro"/>
</dbReference>
<comment type="caution">
    <text evidence="7">The sequence shown here is derived from an EMBL/GenBank/DDBJ whole genome shotgun (WGS) entry which is preliminary data.</text>
</comment>
<dbReference type="AlphaFoldDB" id="A0A9J6P8Q6"/>
<sequence>MEFSINRVNALVTKEIKDLKKNTNILILSVIPILASIIFKKNGMLGLSMCLNMNATMIVCATMSMLIAEEKEKNTMRTLMLSAVSPLEFLISKAIITLVLSIIINIAMFLIIGISSQYLLQFLIIGLILSISMIFIGAVIGLIFKNQMSTSNASVPISLIFLALPAYASSNKTVEIIAKFIPTYHSNELLDEVLKGESLISGMTHLLVLFIWIVLAGIFFGYVYKKRRLQDL</sequence>
<evidence type="ECO:0000256" key="4">
    <source>
        <dbReference type="ARBA" id="ARBA00023136"/>
    </source>
</evidence>
<feature type="transmembrane region" description="Helical" evidence="5">
    <location>
        <begin position="45"/>
        <end position="68"/>
    </location>
</feature>
<keyword evidence="8" id="KW-1185">Reference proteome</keyword>
<keyword evidence="2 5" id="KW-0812">Transmembrane</keyword>